<keyword evidence="3" id="KW-1185">Reference proteome</keyword>
<feature type="region of interest" description="Disordered" evidence="1">
    <location>
        <begin position="123"/>
        <end position="391"/>
    </location>
</feature>
<name>A0AAD7DD10_MYCRO</name>
<sequence length="391" mass="42725">MPVGEVPITSYFTRVPQKKKRKENPHTKSAPAKRKRVHDDEVEDGEPPKKEPKIQASLTFPKLPKDSLNLSTSRRSPPYACGEKTRSRHTPSLHVTTPSSPTRIVPHAKGKSVAFASFSCAPARNAPEKAPDAMRETTWGEPPDEDDVSSFIVPSSQSQYISSTSPSLPDRVGSLFTPGSPSPRRWNESPNIDIVPSSQSQYFPAPPAPVERDDDGFVVPSSQSQWLLPLHLDGDDDSRPNSSPTSLPSQFELELIPRKGGSYRESSHVSCQSPKPSVQPDRIDVEDMFEDPLVATTDNALDASRADSETESDDDFPPPPRTIDPPIRPPSPEQEEYSEPVDDGCGSSAASSLGSLPAAVKDFYDMFGSGDSSYPDDFPESLKWRGGETQD</sequence>
<dbReference type="EMBL" id="JARKIE010000079">
    <property type="protein sequence ID" value="KAJ7688441.1"/>
    <property type="molecule type" value="Genomic_DNA"/>
</dbReference>
<evidence type="ECO:0000313" key="3">
    <source>
        <dbReference type="Proteomes" id="UP001221757"/>
    </source>
</evidence>
<proteinExistence type="predicted"/>
<reference evidence="2" key="1">
    <citation type="submission" date="2023-03" db="EMBL/GenBank/DDBJ databases">
        <title>Massive genome expansion in bonnet fungi (Mycena s.s.) driven by repeated elements and novel gene families across ecological guilds.</title>
        <authorList>
            <consortium name="Lawrence Berkeley National Laboratory"/>
            <person name="Harder C.B."/>
            <person name="Miyauchi S."/>
            <person name="Viragh M."/>
            <person name="Kuo A."/>
            <person name="Thoen E."/>
            <person name="Andreopoulos B."/>
            <person name="Lu D."/>
            <person name="Skrede I."/>
            <person name="Drula E."/>
            <person name="Henrissat B."/>
            <person name="Morin E."/>
            <person name="Kohler A."/>
            <person name="Barry K."/>
            <person name="LaButti K."/>
            <person name="Morin E."/>
            <person name="Salamov A."/>
            <person name="Lipzen A."/>
            <person name="Mereny Z."/>
            <person name="Hegedus B."/>
            <person name="Baldrian P."/>
            <person name="Stursova M."/>
            <person name="Weitz H."/>
            <person name="Taylor A."/>
            <person name="Grigoriev I.V."/>
            <person name="Nagy L.G."/>
            <person name="Martin F."/>
            <person name="Kauserud H."/>
        </authorList>
    </citation>
    <scope>NUCLEOTIDE SEQUENCE</scope>
    <source>
        <strain evidence="2">CBHHK067</strain>
    </source>
</reference>
<organism evidence="2 3">
    <name type="scientific">Mycena rosella</name>
    <name type="common">Pink bonnet</name>
    <name type="synonym">Agaricus rosellus</name>
    <dbReference type="NCBI Taxonomy" id="1033263"/>
    <lineage>
        <taxon>Eukaryota</taxon>
        <taxon>Fungi</taxon>
        <taxon>Dikarya</taxon>
        <taxon>Basidiomycota</taxon>
        <taxon>Agaricomycotina</taxon>
        <taxon>Agaricomycetes</taxon>
        <taxon>Agaricomycetidae</taxon>
        <taxon>Agaricales</taxon>
        <taxon>Marasmiineae</taxon>
        <taxon>Mycenaceae</taxon>
        <taxon>Mycena</taxon>
    </lineage>
</organism>
<feature type="compositionally biased region" description="Basic and acidic residues" evidence="1">
    <location>
        <begin position="126"/>
        <end position="135"/>
    </location>
</feature>
<evidence type="ECO:0000313" key="2">
    <source>
        <dbReference type="EMBL" id="KAJ7688441.1"/>
    </source>
</evidence>
<feature type="compositionally biased region" description="Low complexity" evidence="1">
    <location>
        <begin position="346"/>
        <end position="356"/>
    </location>
</feature>
<comment type="caution">
    <text evidence="2">The sequence shown here is derived from an EMBL/GenBank/DDBJ whole genome shotgun (WGS) entry which is preliminary data.</text>
</comment>
<feature type="compositionally biased region" description="Low complexity" evidence="1">
    <location>
        <begin position="154"/>
        <end position="167"/>
    </location>
</feature>
<feature type="compositionally biased region" description="Pro residues" evidence="1">
    <location>
        <begin position="317"/>
        <end position="332"/>
    </location>
</feature>
<evidence type="ECO:0000256" key="1">
    <source>
        <dbReference type="SAM" id="MobiDB-lite"/>
    </source>
</evidence>
<feature type="compositionally biased region" description="Acidic residues" evidence="1">
    <location>
        <begin position="333"/>
        <end position="342"/>
    </location>
</feature>
<protein>
    <submittedName>
        <fullName evidence="2">Uncharacterized protein</fullName>
    </submittedName>
</protein>
<accession>A0AAD7DD10</accession>
<feature type="compositionally biased region" description="Basic and acidic residues" evidence="1">
    <location>
        <begin position="380"/>
        <end position="391"/>
    </location>
</feature>
<gene>
    <name evidence="2" type="ORF">B0H17DRAFT_1068749</name>
</gene>
<feature type="region of interest" description="Disordered" evidence="1">
    <location>
        <begin position="1"/>
        <end position="105"/>
    </location>
</feature>
<feature type="compositionally biased region" description="Polar residues" evidence="1">
    <location>
        <begin position="93"/>
        <end position="102"/>
    </location>
</feature>
<dbReference type="Proteomes" id="UP001221757">
    <property type="component" value="Unassembled WGS sequence"/>
</dbReference>
<dbReference type="AlphaFoldDB" id="A0AAD7DD10"/>
<feature type="compositionally biased region" description="Polar residues" evidence="1">
    <location>
        <begin position="240"/>
        <end position="249"/>
    </location>
</feature>